<protein>
    <submittedName>
        <fullName evidence="3">DNA-binding transcriptional regulator, XRE-family HTH domain</fullName>
    </submittedName>
</protein>
<feature type="domain" description="HTH cro/C1-type" evidence="2">
    <location>
        <begin position="13"/>
        <end position="67"/>
    </location>
</feature>
<dbReference type="SMART" id="SM00530">
    <property type="entry name" value="HTH_XRE"/>
    <property type="match status" value="1"/>
</dbReference>
<dbReference type="InterPro" id="IPR010982">
    <property type="entry name" value="Lambda_DNA-bd_dom_sf"/>
</dbReference>
<evidence type="ECO:0000256" key="1">
    <source>
        <dbReference type="ARBA" id="ARBA00023125"/>
    </source>
</evidence>
<dbReference type="CDD" id="cd00093">
    <property type="entry name" value="HTH_XRE"/>
    <property type="match status" value="1"/>
</dbReference>
<dbReference type="STRING" id="913024.SAMN05421741_10198"/>
<evidence type="ECO:0000313" key="4">
    <source>
        <dbReference type="Proteomes" id="UP000199036"/>
    </source>
</evidence>
<gene>
    <name evidence="3" type="ORF">SAMN05421741_10198</name>
</gene>
<dbReference type="PANTHER" id="PTHR46558:SF4">
    <property type="entry name" value="DNA-BIDING PHAGE PROTEIN"/>
    <property type="match status" value="1"/>
</dbReference>
<dbReference type="EMBL" id="FOVI01000001">
    <property type="protein sequence ID" value="SFN09343.1"/>
    <property type="molecule type" value="Genomic_DNA"/>
</dbReference>
<dbReference type="Proteomes" id="UP000199036">
    <property type="component" value="Unassembled WGS sequence"/>
</dbReference>
<evidence type="ECO:0000313" key="3">
    <source>
        <dbReference type="EMBL" id="SFN09343.1"/>
    </source>
</evidence>
<proteinExistence type="predicted"/>
<dbReference type="GO" id="GO:0003677">
    <property type="term" value="F:DNA binding"/>
    <property type="evidence" value="ECO:0007669"/>
    <property type="project" value="UniProtKB-KW"/>
</dbReference>
<dbReference type="PROSITE" id="PS50943">
    <property type="entry name" value="HTH_CROC1"/>
    <property type="match status" value="1"/>
</dbReference>
<sequence length="71" mass="8373">MKTELLVKFGERIKVLRKDKNWSQEELADETGFHRTYIGMIERGERNPSLININVFAEVFKISISELLKFD</sequence>
<dbReference type="Pfam" id="PF01381">
    <property type="entry name" value="HTH_3"/>
    <property type="match status" value="1"/>
</dbReference>
<dbReference type="Gene3D" id="1.10.260.40">
    <property type="entry name" value="lambda repressor-like DNA-binding domains"/>
    <property type="match status" value="1"/>
</dbReference>
<dbReference type="SUPFAM" id="SSF47413">
    <property type="entry name" value="lambda repressor-like DNA-binding domains"/>
    <property type="match status" value="1"/>
</dbReference>
<dbReference type="AlphaFoldDB" id="A0A1I4W7C8"/>
<dbReference type="PANTHER" id="PTHR46558">
    <property type="entry name" value="TRACRIPTIONAL REGULATORY PROTEIN-RELATED-RELATED"/>
    <property type="match status" value="1"/>
</dbReference>
<evidence type="ECO:0000259" key="2">
    <source>
        <dbReference type="PROSITE" id="PS50943"/>
    </source>
</evidence>
<dbReference type="InterPro" id="IPR001387">
    <property type="entry name" value="Cro/C1-type_HTH"/>
</dbReference>
<name>A0A1I4W7C8_9FLAO</name>
<dbReference type="RefSeq" id="WP_091517430.1">
    <property type="nucleotide sequence ID" value="NZ_FOVI01000001.1"/>
</dbReference>
<dbReference type="OrthoDB" id="2902336at2"/>
<organism evidence="3 4">
    <name type="scientific">Paenimyroides ummariense</name>
    <dbReference type="NCBI Taxonomy" id="913024"/>
    <lineage>
        <taxon>Bacteria</taxon>
        <taxon>Pseudomonadati</taxon>
        <taxon>Bacteroidota</taxon>
        <taxon>Flavobacteriia</taxon>
        <taxon>Flavobacteriales</taxon>
        <taxon>Flavobacteriaceae</taxon>
        <taxon>Paenimyroides</taxon>
    </lineage>
</organism>
<accession>A0A1I4W7C8</accession>
<reference evidence="4" key="1">
    <citation type="submission" date="2016-10" db="EMBL/GenBank/DDBJ databases">
        <authorList>
            <person name="Varghese N."/>
            <person name="Submissions S."/>
        </authorList>
    </citation>
    <scope>NUCLEOTIDE SEQUENCE [LARGE SCALE GENOMIC DNA]</scope>
    <source>
        <strain evidence="4">DS-12</strain>
    </source>
</reference>
<keyword evidence="4" id="KW-1185">Reference proteome</keyword>
<keyword evidence="1 3" id="KW-0238">DNA-binding</keyword>